<dbReference type="InParanoid" id="A0A6L2PW17"/>
<keyword evidence="12" id="KW-1185">Reference proteome</keyword>
<keyword evidence="6" id="KW-0539">Nucleus</keyword>
<dbReference type="GO" id="GO:0120230">
    <property type="term" value="F:recombinase activator activity"/>
    <property type="evidence" value="ECO:0007669"/>
    <property type="project" value="TreeGrafter"/>
</dbReference>
<dbReference type="Pfam" id="PF07106">
    <property type="entry name" value="WHD_TBPIP"/>
    <property type="match status" value="1"/>
</dbReference>
<evidence type="ECO:0000256" key="4">
    <source>
        <dbReference type="ARBA" id="ARBA00023054"/>
    </source>
</evidence>
<proteinExistence type="inferred from homology"/>
<evidence type="ECO:0000313" key="12">
    <source>
        <dbReference type="Proteomes" id="UP000502823"/>
    </source>
</evidence>
<dbReference type="GO" id="GO:0003690">
    <property type="term" value="F:double-stranded DNA binding"/>
    <property type="evidence" value="ECO:0007669"/>
    <property type="project" value="TreeGrafter"/>
</dbReference>
<dbReference type="InterPro" id="IPR010776">
    <property type="entry name" value="Hop2_WH_dom"/>
</dbReference>
<dbReference type="Gene3D" id="1.10.10.10">
    <property type="entry name" value="Winged helix-like DNA-binding domain superfamily/Winged helix DNA-binding domain"/>
    <property type="match status" value="1"/>
</dbReference>
<reference evidence="12" key="1">
    <citation type="submission" date="2020-01" db="EMBL/GenBank/DDBJ databases">
        <title>Draft genome sequence of the Termite Coptotermes fromosanus.</title>
        <authorList>
            <person name="Itakura S."/>
            <person name="Yosikawa Y."/>
            <person name="Umezawa K."/>
        </authorList>
    </citation>
    <scope>NUCLEOTIDE SEQUENCE [LARGE SCALE GENOMIC DNA]</scope>
</reference>
<feature type="coiled-coil region" evidence="8">
    <location>
        <begin position="69"/>
        <end position="140"/>
    </location>
</feature>
<evidence type="ECO:0000259" key="10">
    <source>
        <dbReference type="Pfam" id="PF18517"/>
    </source>
</evidence>
<evidence type="ECO:0000256" key="5">
    <source>
        <dbReference type="ARBA" id="ARBA00023172"/>
    </source>
</evidence>
<comment type="subcellular location">
    <subcellularLocation>
        <location evidence="1">Nucleus</location>
    </subcellularLocation>
</comment>
<evidence type="ECO:0000256" key="2">
    <source>
        <dbReference type="ARBA" id="ARBA00007922"/>
    </source>
</evidence>
<protein>
    <recommendedName>
        <fullName evidence="3">Homologous-pairing protein 2 homolog</fullName>
    </recommendedName>
</protein>
<evidence type="ECO:0000256" key="3">
    <source>
        <dbReference type="ARBA" id="ARBA00016093"/>
    </source>
</evidence>
<dbReference type="Pfam" id="PF18517">
    <property type="entry name" value="LZ3wCH"/>
    <property type="match status" value="1"/>
</dbReference>
<keyword evidence="7" id="KW-0469">Meiosis</keyword>
<dbReference type="InterPro" id="IPR036388">
    <property type="entry name" value="WH-like_DNA-bd_sf"/>
</dbReference>
<dbReference type="PANTHER" id="PTHR15938">
    <property type="entry name" value="TBP-1 INTERACTING PROTEIN"/>
    <property type="match status" value="1"/>
</dbReference>
<keyword evidence="5" id="KW-0233">DNA recombination</keyword>
<dbReference type="PANTHER" id="PTHR15938:SF0">
    <property type="entry name" value="HOMOLOGOUS-PAIRING PROTEIN 2 HOMOLOG"/>
    <property type="match status" value="1"/>
</dbReference>
<gene>
    <name evidence="11" type="ORF">Cfor_09448</name>
</gene>
<dbReference type="EMBL" id="BLKM01000655">
    <property type="protein sequence ID" value="GFG36746.1"/>
    <property type="molecule type" value="Genomic_DNA"/>
</dbReference>
<comment type="caution">
    <text evidence="11">The sequence shown here is derived from an EMBL/GenBank/DDBJ whole genome shotgun (WGS) entry which is preliminary data.</text>
</comment>
<keyword evidence="4 8" id="KW-0175">Coiled coil</keyword>
<evidence type="ECO:0000256" key="8">
    <source>
        <dbReference type="SAM" id="Coils"/>
    </source>
</evidence>
<dbReference type="GO" id="GO:0000709">
    <property type="term" value="P:meiotic joint molecule formation"/>
    <property type="evidence" value="ECO:0007669"/>
    <property type="project" value="TreeGrafter"/>
</dbReference>
<dbReference type="InterPro" id="IPR036390">
    <property type="entry name" value="WH_DNA-bd_sf"/>
</dbReference>
<evidence type="ECO:0000256" key="6">
    <source>
        <dbReference type="ARBA" id="ARBA00023242"/>
    </source>
</evidence>
<evidence type="ECO:0000256" key="1">
    <source>
        <dbReference type="ARBA" id="ARBA00004123"/>
    </source>
</evidence>
<dbReference type="GO" id="GO:0007129">
    <property type="term" value="P:homologous chromosome pairing at meiosis"/>
    <property type="evidence" value="ECO:0007669"/>
    <property type="project" value="TreeGrafter"/>
</dbReference>
<organism evidence="11 12">
    <name type="scientific">Coptotermes formosanus</name>
    <name type="common">Formosan subterranean termite</name>
    <dbReference type="NCBI Taxonomy" id="36987"/>
    <lineage>
        <taxon>Eukaryota</taxon>
        <taxon>Metazoa</taxon>
        <taxon>Ecdysozoa</taxon>
        <taxon>Arthropoda</taxon>
        <taxon>Hexapoda</taxon>
        <taxon>Insecta</taxon>
        <taxon>Pterygota</taxon>
        <taxon>Neoptera</taxon>
        <taxon>Polyneoptera</taxon>
        <taxon>Dictyoptera</taxon>
        <taxon>Blattodea</taxon>
        <taxon>Blattoidea</taxon>
        <taxon>Termitoidae</taxon>
        <taxon>Rhinotermitidae</taxon>
        <taxon>Coptotermes</taxon>
    </lineage>
</organism>
<evidence type="ECO:0000256" key="7">
    <source>
        <dbReference type="ARBA" id="ARBA00023254"/>
    </source>
</evidence>
<feature type="domain" description="Homologous-pairing protein 2 winged helix" evidence="9">
    <location>
        <begin position="4"/>
        <end position="63"/>
    </location>
</feature>
<sequence length="206" mass="23889">MDPSEVVMKYLRDQNRPYSTNDIFSNLREQIKKPAVQKALDYLVEQGTVTEKVYGKQKVYVVKQEHLNAKDLGQELHDLDSKLNALSHKLTSAEQELKSSENLFHELQCSPTTSEAQEEQKVLQNKVQTLKEKLESISKNTVKLPEDYKERIQKDHENNMKEWKKRKRLCMDIIETILESYPGSKRSLLNEMGVETDEDVGVPLIL</sequence>
<dbReference type="SUPFAM" id="SSF46785">
    <property type="entry name" value="Winged helix' DNA-binding domain"/>
    <property type="match status" value="1"/>
</dbReference>
<feature type="domain" description="Leucine zipper with capping helix" evidence="10">
    <location>
        <begin position="149"/>
        <end position="201"/>
    </location>
</feature>
<dbReference type="OrthoDB" id="272266at2759"/>
<dbReference type="AlphaFoldDB" id="A0A6L2PW17"/>
<name>A0A6L2PW17_COPFO</name>
<evidence type="ECO:0000259" key="9">
    <source>
        <dbReference type="Pfam" id="PF07106"/>
    </source>
</evidence>
<dbReference type="InterPro" id="IPR040661">
    <property type="entry name" value="LZ3wCH"/>
</dbReference>
<dbReference type="GO" id="GO:0120231">
    <property type="term" value="C:DNA recombinase auxiliary factor complex"/>
    <property type="evidence" value="ECO:0007669"/>
    <property type="project" value="TreeGrafter"/>
</dbReference>
<comment type="similarity">
    <text evidence="2">Belongs to the HOP2 family.</text>
</comment>
<dbReference type="Proteomes" id="UP000502823">
    <property type="component" value="Unassembled WGS sequence"/>
</dbReference>
<accession>A0A6L2PW17</accession>
<dbReference type="GO" id="GO:0010774">
    <property type="term" value="P:meiotic strand invasion involved in reciprocal meiotic recombination"/>
    <property type="evidence" value="ECO:0007669"/>
    <property type="project" value="TreeGrafter"/>
</dbReference>
<evidence type="ECO:0000313" key="11">
    <source>
        <dbReference type="EMBL" id="GFG36746.1"/>
    </source>
</evidence>
<dbReference type="GO" id="GO:0000794">
    <property type="term" value="C:condensed nuclear chromosome"/>
    <property type="evidence" value="ECO:0007669"/>
    <property type="project" value="TreeGrafter"/>
</dbReference>